<dbReference type="Proteomes" id="UP001153069">
    <property type="component" value="Unassembled WGS sequence"/>
</dbReference>
<dbReference type="AlphaFoldDB" id="A0A9N8H9Q0"/>
<evidence type="ECO:0000256" key="2">
    <source>
        <dbReference type="SAM" id="MobiDB-lite"/>
    </source>
</evidence>
<keyword evidence="1" id="KW-0175">Coiled coil</keyword>
<feature type="region of interest" description="Disordered" evidence="2">
    <location>
        <begin position="273"/>
        <end position="297"/>
    </location>
</feature>
<comment type="caution">
    <text evidence="3">The sequence shown here is derived from an EMBL/GenBank/DDBJ whole genome shotgun (WGS) entry which is preliminary data.</text>
</comment>
<feature type="compositionally biased region" description="Basic and acidic residues" evidence="2">
    <location>
        <begin position="273"/>
        <end position="292"/>
    </location>
</feature>
<name>A0A9N8H9Q0_9STRA</name>
<sequence>MNGDGFVMELNPFGASEPSLRIRTQRHDMVLWLASYNVLGNAWSLYSTQPLVEAPDPSQRVMKVTSGNQTFFVTQKAKDSMMKALESNSNKPTMFFRAKDTIRAVADTLEVDMLEYSMPQTSEQLQAFNWDLVTPGEWGTYPQGIDPIQDDFDKVRAVHQASKADKDAKARSQGQASSNVQSYCTYCQRWRLWRNMMAVFRAMNPTAELSLVEAIARGVCKLCHSKDAMIEAIDEEVKKHIRKLKRAAAKLEKQKKIDDQLAATRAAQIKAAEDAEAAERRPRGFNVNDKKSTTAKNWETAAKTWEAGDEHQGLC</sequence>
<evidence type="ECO:0000313" key="3">
    <source>
        <dbReference type="EMBL" id="CAB9504957.1"/>
    </source>
</evidence>
<organism evidence="3 4">
    <name type="scientific">Seminavis robusta</name>
    <dbReference type="NCBI Taxonomy" id="568900"/>
    <lineage>
        <taxon>Eukaryota</taxon>
        <taxon>Sar</taxon>
        <taxon>Stramenopiles</taxon>
        <taxon>Ochrophyta</taxon>
        <taxon>Bacillariophyta</taxon>
        <taxon>Bacillariophyceae</taxon>
        <taxon>Bacillariophycidae</taxon>
        <taxon>Naviculales</taxon>
        <taxon>Naviculaceae</taxon>
        <taxon>Seminavis</taxon>
    </lineage>
</organism>
<evidence type="ECO:0000256" key="1">
    <source>
        <dbReference type="SAM" id="Coils"/>
    </source>
</evidence>
<gene>
    <name evidence="3" type="ORF">SEMRO_214_G088830.1</name>
</gene>
<keyword evidence="4" id="KW-1185">Reference proteome</keyword>
<reference evidence="3" key="1">
    <citation type="submission" date="2020-06" db="EMBL/GenBank/DDBJ databases">
        <authorList>
            <consortium name="Plant Systems Biology data submission"/>
        </authorList>
    </citation>
    <scope>NUCLEOTIDE SEQUENCE</scope>
    <source>
        <strain evidence="3">D6</strain>
    </source>
</reference>
<proteinExistence type="predicted"/>
<feature type="coiled-coil region" evidence="1">
    <location>
        <begin position="230"/>
        <end position="261"/>
    </location>
</feature>
<evidence type="ECO:0000313" key="4">
    <source>
        <dbReference type="Proteomes" id="UP001153069"/>
    </source>
</evidence>
<protein>
    <submittedName>
        <fullName evidence="3">Uncharacterized protein</fullName>
    </submittedName>
</protein>
<accession>A0A9N8H9Q0</accession>
<dbReference type="EMBL" id="CAICTM010000213">
    <property type="protein sequence ID" value="CAB9504957.1"/>
    <property type="molecule type" value="Genomic_DNA"/>
</dbReference>